<protein>
    <submittedName>
        <fullName evidence="3">Uncharacterized protein</fullName>
    </submittedName>
</protein>
<dbReference type="RefSeq" id="XP_044726132.1">
    <property type="nucleotide sequence ID" value="XM_044859732.1"/>
</dbReference>
<accession>A0A9P8N8D6</accession>
<dbReference type="AlphaFoldDB" id="A0A9P8N8D6"/>
<evidence type="ECO:0000313" key="3">
    <source>
        <dbReference type="EMBL" id="KAH0968619.1"/>
    </source>
</evidence>
<gene>
    <name evidence="3" type="ORF">HRG_01261</name>
</gene>
<organism evidence="3 4">
    <name type="scientific">Hirsutella rhossiliensis</name>
    <dbReference type="NCBI Taxonomy" id="111463"/>
    <lineage>
        <taxon>Eukaryota</taxon>
        <taxon>Fungi</taxon>
        <taxon>Dikarya</taxon>
        <taxon>Ascomycota</taxon>
        <taxon>Pezizomycotina</taxon>
        <taxon>Sordariomycetes</taxon>
        <taxon>Hypocreomycetidae</taxon>
        <taxon>Hypocreales</taxon>
        <taxon>Ophiocordycipitaceae</taxon>
        <taxon>Hirsutella</taxon>
    </lineage>
</organism>
<proteinExistence type="predicted"/>
<reference evidence="3" key="1">
    <citation type="submission" date="2021-09" db="EMBL/GenBank/DDBJ databases">
        <title>A high-quality genome of the endoparasitic fungus Hirsutella rhossiliensis with a comparison of Hirsutella genomes reveals transposable elements contributing to genome size variation.</title>
        <authorList>
            <person name="Lin R."/>
            <person name="Jiao Y."/>
            <person name="Sun X."/>
            <person name="Ling J."/>
            <person name="Xie B."/>
            <person name="Cheng X."/>
        </authorList>
    </citation>
    <scope>NUCLEOTIDE SEQUENCE</scope>
    <source>
        <strain evidence="3">HR02</strain>
    </source>
</reference>
<comment type="caution">
    <text evidence="3">The sequence shown here is derived from an EMBL/GenBank/DDBJ whole genome shotgun (WGS) entry which is preliminary data.</text>
</comment>
<dbReference type="Proteomes" id="UP000824596">
    <property type="component" value="Unassembled WGS sequence"/>
</dbReference>
<sequence>MVRFAIAAALAFAMCSVALPAGDSGVSGGGEPLAPNLPVTTSDSADSTDKETGQDSDLAQADANFAKNMGIFVESVSKLMKDDKQGQDAAVLPEQILVQEKKDLN</sequence>
<name>A0A9P8N8D6_9HYPO</name>
<evidence type="ECO:0000256" key="1">
    <source>
        <dbReference type="SAM" id="MobiDB-lite"/>
    </source>
</evidence>
<evidence type="ECO:0000256" key="2">
    <source>
        <dbReference type="SAM" id="SignalP"/>
    </source>
</evidence>
<feature type="chain" id="PRO_5040445076" evidence="2">
    <location>
        <begin position="21"/>
        <end position="105"/>
    </location>
</feature>
<feature type="signal peptide" evidence="2">
    <location>
        <begin position="1"/>
        <end position="20"/>
    </location>
</feature>
<feature type="region of interest" description="Disordered" evidence="1">
    <location>
        <begin position="24"/>
        <end position="56"/>
    </location>
</feature>
<dbReference type="GeneID" id="68350390"/>
<evidence type="ECO:0000313" key="4">
    <source>
        <dbReference type="Proteomes" id="UP000824596"/>
    </source>
</evidence>
<keyword evidence="2" id="KW-0732">Signal</keyword>
<dbReference type="EMBL" id="JAIZPD010000001">
    <property type="protein sequence ID" value="KAH0968619.1"/>
    <property type="molecule type" value="Genomic_DNA"/>
</dbReference>
<keyword evidence="4" id="KW-1185">Reference proteome</keyword>